<dbReference type="RefSeq" id="WP_290139994.1">
    <property type="nucleotide sequence ID" value="NZ_CP101620.1"/>
</dbReference>
<dbReference type="EMBL" id="CP101620">
    <property type="protein sequence ID" value="UTY39116.1"/>
    <property type="molecule type" value="Genomic_DNA"/>
</dbReference>
<protein>
    <submittedName>
        <fullName evidence="1">Uncharacterized protein</fullName>
    </submittedName>
</protein>
<name>A0ABY5I177_9FIRM</name>
<organism evidence="1 2">
    <name type="scientific">Allocoprobacillus halotolerans</name>
    <dbReference type="NCBI Taxonomy" id="2944914"/>
    <lineage>
        <taxon>Bacteria</taxon>
        <taxon>Bacillati</taxon>
        <taxon>Bacillota</taxon>
        <taxon>Erysipelotrichia</taxon>
        <taxon>Erysipelotrichales</taxon>
        <taxon>Erysipelotrichaceae</taxon>
        <taxon>Allocoprobacillus</taxon>
    </lineage>
</organism>
<evidence type="ECO:0000313" key="1">
    <source>
        <dbReference type="EMBL" id="UTY39116.1"/>
    </source>
</evidence>
<keyword evidence="2" id="KW-1185">Reference proteome</keyword>
<evidence type="ECO:0000313" key="2">
    <source>
        <dbReference type="Proteomes" id="UP001060112"/>
    </source>
</evidence>
<sequence>MMKYYLLISKKEFLKEPKQCFQYALKALLHTYWSKYNDADIADKYNGTQISQQILEDQKAYAEELELFWQIYHTKQYQELLCRIITINKVIESAVSTSINMCRKLDGSFFGEENNNFPLLHISIFPTENQSYILISSLKENEKYFKAFMQQFIMFSEKSILKRFNIIIPLLADNIMISPRIINKMSDSEKINYWISLG</sequence>
<accession>A0ABY5I177</accession>
<dbReference type="Proteomes" id="UP001060112">
    <property type="component" value="Chromosome"/>
</dbReference>
<proteinExistence type="predicted"/>
<gene>
    <name evidence="1" type="ORF">NMU03_16355</name>
</gene>
<reference evidence="1" key="1">
    <citation type="submission" date="2022-07" db="EMBL/GenBank/DDBJ databases">
        <title>Faecal culturing of patients with breast cancer.</title>
        <authorList>
            <person name="Teng N.M.Y."/>
            <person name="Kiu R."/>
            <person name="Evans R."/>
            <person name="Baker D.J."/>
            <person name="Zenner C."/>
            <person name="Robinson S.D."/>
            <person name="Hall L.J."/>
        </authorList>
    </citation>
    <scope>NUCLEOTIDE SEQUENCE</scope>
    <source>
        <strain evidence="1">LH1062</strain>
    </source>
</reference>